<proteinExistence type="predicted"/>
<evidence type="ECO:0000313" key="3">
    <source>
        <dbReference type="EMBL" id="MBC9207088.1"/>
    </source>
</evidence>
<feature type="compositionally biased region" description="Basic residues" evidence="1">
    <location>
        <begin position="16"/>
        <end position="29"/>
    </location>
</feature>
<dbReference type="EMBL" id="JACTVA010000013">
    <property type="protein sequence ID" value="MBC9207088.1"/>
    <property type="molecule type" value="Genomic_DNA"/>
</dbReference>
<feature type="domain" description="TniQ" evidence="2">
    <location>
        <begin position="48"/>
        <end position="173"/>
    </location>
</feature>
<dbReference type="InterPro" id="IPR009492">
    <property type="entry name" value="TniQ"/>
</dbReference>
<organism evidence="3 4">
    <name type="scientific">Teichococcus aerophilus</name>
    <dbReference type="NCBI Taxonomy" id="1224513"/>
    <lineage>
        <taxon>Bacteria</taxon>
        <taxon>Pseudomonadati</taxon>
        <taxon>Pseudomonadota</taxon>
        <taxon>Alphaproteobacteria</taxon>
        <taxon>Acetobacterales</taxon>
        <taxon>Roseomonadaceae</taxon>
        <taxon>Roseomonas</taxon>
    </lineage>
</organism>
<gene>
    <name evidence="3" type="ORF">IBL26_09610</name>
</gene>
<feature type="region of interest" description="Disordered" evidence="1">
    <location>
        <begin position="1"/>
        <end position="32"/>
    </location>
</feature>
<keyword evidence="4" id="KW-1185">Reference proteome</keyword>
<reference evidence="3 4" key="1">
    <citation type="journal article" date="2013" name="Int. J. Syst. Evol. Microbiol.">
        <title>Roseomonas aerophila sp. nov., isolated from air.</title>
        <authorList>
            <person name="Kim S.J."/>
            <person name="Weon H.Y."/>
            <person name="Ahn J.H."/>
            <person name="Hong S.B."/>
            <person name="Seok S.J."/>
            <person name="Whang K.S."/>
            <person name="Kwon S.W."/>
        </authorList>
    </citation>
    <scope>NUCLEOTIDE SEQUENCE [LARGE SCALE GENOMIC DNA]</scope>
    <source>
        <strain evidence="3 4">NBRC 108923</strain>
    </source>
</reference>
<protein>
    <submittedName>
        <fullName evidence="3">TniQ family protein</fullName>
    </submittedName>
</protein>
<evidence type="ECO:0000313" key="4">
    <source>
        <dbReference type="Proteomes" id="UP000626026"/>
    </source>
</evidence>
<dbReference type="Proteomes" id="UP000626026">
    <property type="component" value="Unassembled WGS sequence"/>
</dbReference>
<sequence length="802" mass="87761">MSSDGVRGDARNASARARRRSRMAGRRRPAGFFANHGTGYSLPHPEHLNPGENLASLVVRNAKVYGFRDPARVLGRIRLPGQSLQTILSEPPEPGFRGALATLLGLDQATLDRISYPTSDPTRLQFTGHLLPREFFRLTYRRYCPECLREHGFHWMAWDLAVVAICPWHALRLVDGCPACNKPLSWQAGTLTCCPRRGCGADLLEVLAQPVPAAEVAGTAMTIDALGDAIPVGAGPPGLSGGELVRLAFQLGAFACGFERVGRPIDVLERHPETMHLVLDEGWAALADWPRGFHVLLERLRARAGGRRGRYGLRKEFGYLTHWLFRFGGEPWVRPVAEAFAVFAATQLDFATTAAGLRRYGSLEALRHRHMTMSEAARFLEVAPETMIELADREGLYLVRSTGQGAPSLLRADLVKQLHATKAATLFKQEAEQTLGVGRPALRELTAAGLLPVVPPGERVIHQRIYRVADVEALVASLEAKIPSGRVRRKGMAFVSLADAPQPHRSLVQVCQAVLDGSLVPVALQARAKGLGRIMLDRRDILTSIRVPRTTLSVVEAAHALGVAAETARLWVKRGLLATVVLGTREERGLRVTQEALDAFRRDFVQAGEVAAMTGVGTGRWAAERLAFLGVRAASGPAVDEGEAHLFRRADLTPNILARLRRDVVEGTPKPSTQQAFDAADRAGKAAARVLGVTLRRAWNGFADQHGGIYVQAITGRRPRFKANYVFRFNAPMRKRLEAARRGWLVLAFCDQAFFLLVPWGVAEPMIGRDEGDRHHIYVPVDGQGRVGGVFAEFLRPLGSGT</sequence>
<accession>A0ABR7RL91</accession>
<evidence type="ECO:0000256" key="1">
    <source>
        <dbReference type="SAM" id="MobiDB-lite"/>
    </source>
</evidence>
<comment type="caution">
    <text evidence="3">The sequence shown here is derived from an EMBL/GenBank/DDBJ whole genome shotgun (WGS) entry which is preliminary data.</text>
</comment>
<feature type="compositionally biased region" description="Basic and acidic residues" evidence="1">
    <location>
        <begin position="1"/>
        <end position="10"/>
    </location>
</feature>
<dbReference type="RefSeq" id="WP_187784257.1">
    <property type="nucleotide sequence ID" value="NZ_JACTVA010000013.1"/>
</dbReference>
<evidence type="ECO:0000259" key="2">
    <source>
        <dbReference type="Pfam" id="PF06527"/>
    </source>
</evidence>
<name>A0ABR7RL91_9PROT</name>
<dbReference type="Pfam" id="PF06527">
    <property type="entry name" value="TniQ"/>
    <property type="match status" value="1"/>
</dbReference>